<dbReference type="Pfam" id="PF03264">
    <property type="entry name" value="Cytochrom_NNT"/>
    <property type="match status" value="1"/>
</dbReference>
<dbReference type="AlphaFoldDB" id="A0A150WTT4"/>
<evidence type="ECO:0000256" key="12">
    <source>
        <dbReference type="SAM" id="Phobius"/>
    </source>
</evidence>
<keyword evidence="4" id="KW-1003">Cell membrane</keyword>
<dbReference type="RefSeq" id="WP_063243097.1">
    <property type="nucleotide sequence ID" value="NZ_LUKF01000005.1"/>
</dbReference>
<keyword evidence="9 12" id="KW-1133">Transmembrane helix</keyword>
<evidence type="ECO:0000256" key="7">
    <source>
        <dbReference type="ARBA" id="ARBA00022723"/>
    </source>
</evidence>
<dbReference type="GO" id="GO:0009061">
    <property type="term" value="P:anaerobic respiration"/>
    <property type="evidence" value="ECO:0007669"/>
    <property type="project" value="TreeGrafter"/>
</dbReference>
<sequence length="148" mass="16619">MSKLNIIFLILFGVVLGLGCYSFIYAKGYSYMSDDPKACVNCHIMNENMDSWIKGTHHHVAKCNDCHLPHNIVGKYAVKALNGFNHSAAFTLQNFPDPIRIREHSLKVVKSSCLSCHQPMVQAMNHGGKNINEETNCLHCHRNVGHVK</sequence>
<accession>A0A150WTT4</accession>
<comment type="caution">
    <text evidence="14">The sequence shown here is derived from an EMBL/GenBank/DDBJ whole genome shotgun (WGS) entry which is preliminary data.</text>
</comment>
<feature type="domain" description="NapC/NirT cytochrome c N-terminal" evidence="13">
    <location>
        <begin position="3"/>
        <end position="146"/>
    </location>
</feature>
<keyword evidence="7" id="KW-0479">Metal-binding</keyword>
<evidence type="ECO:0000313" key="14">
    <source>
        <dbReference type="EMBL" id="KYG69885.1"/>
    </source>
</evidence>
<dbReference type="PANTHER" id="PTHR30333:SF1">
    <property type="entry name" value="CYTOCHROME C-TYPE PROTEIN NAPC"/>
    <property type="match status" value="1"/>
</dbReference>
<evidence type="ECO:0000256" key="10">
    <source>
        <dbReference type="ARBA" id="ARBA00023004"/>
    </source>
</evidence>
<protein>
    <submittedName>
        <fullName evidence="14">Cytochrome c nitrite reductase small subunit</fullName>
    </submittedName>
</protein>
<gene>
    <name evidence="14" type="ORF">AZI85_15940</name>
</gene>
<evidence type="ECO:0000259" key="13">
    <source>
        <dbReference type="Pfam" id="PF03264"/>
    </source>
</evidence>
<keyword evidence="8" id="KW-0249">Electron transport</keyword>
<dbReference type="PROSITE" id="PS51257">
    <property type="entry name" value="PROKAR_LIPOPROTEIN"/>
    <property type="match status" value="1"/>
</dbReference>
<organism evidence="14 15">
    <name type="scientific">Bdellovibrio bacteriovorus</name>
    <dbReference type="NCBI Taxonomy" id="959"/>
    <lineage>
        <taxon>Bacteria</taxon>
        <taxon>Pseudomonadati</taxon>
        <taxon>Bdellovibrionota</taxon>
        <taxon>Bdellovibrionia</taxon>
        <taxon>Bdellovibrionales</taxon>
        <taxon>Pseudobdellovibrionaceae</taxon>
        <taxon>Bdellovibrio</taxon>
    </lineage>
</organism>
<dbReference type="GO" id="GO:0046872">
    <property type="term" value="F:metal ion binding"/>
    <property type="evidence" value="ECO:0007669"/>
    <property type="project" value="UniProtKB-KW"/>
</dbReference>
<keyword evidence="10" id="KW-0408">Iron</keyword>
<evidence type="ECO:0000256" key="2">
    <source>
        <dbReference type="ARBA" id="ARBA00007395"/>
    </source>
</evidence>
<keyword evidence="6 12" id="KW-0812">Transmembrane</keyword>
<keyword evidence="11 12" id="KW-0472">Membrane</keyword>
<dbReference type="OrthoDB" id="9782159at2"/>
<dbReference type="InterPro" id="IPR038266">
    <property type="entry name" value="NapC/NirT_cytc_sf"/>
</dbReference>
<keyword evidence="5" id="KW-0349">Heme</keyword>
<evidence type="ECO:0000256" key="6">
    <source>
        <dbReference type="ARBA" id="ARBA00022692"/>
    </source>
</evidence>
<dbReference type="PANTHER" id="PTHR30333">
    <property type="entry name" value="CYTOCHROME C-TYPE PROTEIN"/>
    <property type="match status" value="1"/>
</dbReference>
<name>A0A150WTT4_BDEBC</name>
<feature type="transmembrane region" description="Helical" evidence="12">
    <location>
        <begin position="6"/>
        <end position="26"/>
    </location>
</feature>
<dbReference type="Proteomes" id="UP000075391">
    <property type="component" value="Unassembled WGS sequence"/>
</dbReference>
<dbReference type="GO" id="GO:0009055">
    <property type="term" value="F:electron transfer activity"/>
    <property type="evidence" value="ECO:0007669"/>
    <property type="project" value="TreeGrafter"/>
</dbReference>
<evidence type="ECO:0000256" key="5">
    <source>
        <dbReference type="ARBA" id="ARBA00022617"/>
    </source>
</evidence>
<dbReference type="SUPFAM" id="SSF48695">
    <property type="entry name" value="Multiheme cytochromes"/>
    <property type="match status" value="1"/>
</dbReference>
<reference evidence="14 15" key="1">
    <citation type="submission" date="2016-03" db="EMBL/GenBank/DDBJ databases">
        <authorList>
            <person name="Ploux O."/>
        </authorList>
    </citation>
    <scope>NUCLEOTIDE SEQUENCE [LARGE SCALE GENOMIC DNA]</scope>
    <source>
        <strain evidence="14 15">BER2</strain>
    </source>
</reference>
<evidence type="ECO:0000256" key="8">
    <source>
        <dbReference type="ARBA" id="ARBA00022982"/>
    </source>
</evidence>
<dbReference type="InterPro" id="IPR017571">
    <property type="entry name" value="NrfH"/>
</dbReference>
<evidence type="ECO:0000256" key="9">
    <source>
        <dbReference type="ARBA" id="ARBA00022989"/>
    </source>
</evidence>
<dbReference type="InterPro" id="IPR051174">
    <property type="entry name" value="Cytochrome_c-type_ET"/>
</dbReference>
<dbReference type="Gene3D" id="1.10.3820.10">
    <property type="entry name" value="Di-heme elbow motif domain"/>
    <property type="match status" value="1"/>
</dbReference>
<evidence type="ECO:0000256" key="11">
    <source>
        <dbReference type="ARBA" id="ARBA00023136"/>
    </source>
</evidence>
<comment type="similarity">
    <text evidence="2">Belongs to the NapC/NirT/NrfH family.</text>
</comment>
<evidence type="ECO:0000256" key="1">
    <source>
        <dbReference type="ARBA" id="ARBA00004236"/>
    </source>
</evidence>
<proteinExistence type="inferred from homology"/>
<dbReference type="GO" id="GO:0022900">
    <property type="term" value="P:electron transport chain"/>
    <property type="evidence" value="ECO:0007669"/>
    <property type="project" value="InterPro"/>
</dbReference>
<keyword evidence="3" id="KW-0813">Transport</keyword>
<evidence type="ECO:0000256" key="4">
    <source>
        <dbReference type="ARBA" id="ARBA00022475"/>
    </source>
</evidence>
<dbReference type="InterPro" id="IPR005126">
    <property type="entry name" value="NapC/NirT_cyt_c_N"/>
</dbReference>
<evidence type="ECO:0000313" key="15">
    <source>
        <dbReference type="Proteomes" id="UP000075391"/>
    </source>
</evidence>
<comment type="subcellular location">
    <subcellularLocation>
        <location evidence="1">Cell membrane</location>
    </subcellularLocation>
</comment>
<dbReference type="InterPro" id="IPR036280">
    <property type="entry name" value="Multihaem_cyt_sf"/>
</dbReference>
<dbReference type="EMBL" id="LUKF01000005">
    <property type="protein sequence ID" value="KYG69885.1"/>
    <property type="molecule type" value="Genomic_DNA"/>
</dbReference>
<dbReference type="NCBIfam" id="TIGR03153">
    <property type="entry name" value="cytochr_NrfH"/>
    <property type="match status" value="1"/>
</dbReference>
<dbReference type="GO" id="GO:0005886">
    <property type="term" value="C:plasma membrane"/>
    <property type="evidence" value="ECO:0007669"/>
    <property type="project" value="UniProtKB-SubCell"/>
</dbReference>
<evidence type="ECO:0000256" key="3">
    <source>
        <dbReference type="ARBA" id="ARBA00022448"/>
    </source>
</evidence>